<dbReference type="InterPro" id="IPR005532">
    <property type="entry name" value="SUMF_dom"/>
</dbReference>
<dbReference type="Gene3D" id="3.90.1580.10">
    <property type="entry name" value="paralog of FGE (formylglycine-generating enzyme)"/>
    <property type="match status" value="1"/>
</dbReference>
<evidence type="ECO:0000313" key="2">
    <source>
        <dbReference type="EMBL" id="TDR22576.1"/>
    </source>
</evidence>
<organism evidence="2 3">
    <name type="scientific">Marinicella litoralis</name>
    <dbReference type="NCBI Taxonomy" id="644220"/>
    <lineage>
        <taxon>Bacteria</taxon>
        <taxon>Pseudomonadati</taxon>
        <taxon>Pseudomonadota</taxon>
        <taxon>Gammaproteobacteria</taxon>
        <taxon>Lysobacterales</taxon>
        <taxon>Marinicellaceae</taxon>
        <taxon>Marinicella</taxon>
    </lineage>
</organism>
<name>A0A4R6XS39_9GAMM</name>
<dbReference type="GO" id="GO:0120147">
    <property type="term" value="F:formylglycine-generating oxidase activity"/>
    <property type="evidence" value="ECO:0007669"/>
    <property type="project" value="TreeGrafter"/>
</dbReference>
<feature type="domain" description="Sulfatase-modifying factor enzyme-like" evidence="1">
    <location>
        <begin position="353"/>
        <end position="623"/>
    </location>
</feature>
<dbReference type="InterPro" id="IPR042095">
    <property type="entry name" value="SUMF_sf"/>
</dbReference>
<dbReference type="PANTHER" id="PTHR23150">
    <property type="entry name" value="SULFATASE MODIFYING FACTOR 1, 2"/>
    <property type="match status" value="1"/>
</dbReference>
<dbReference type="EMBL" id="SNZB01000002">
    <property type="protein sequence ID" value="TDR22576.1"/>
    <property type="molecule type" value="Genomic_DNA"/>
</dbReference>
<dbReference type="Proteomes" id="UP000295724">
    <property type="component" value="Unassembled WGS sequence"/>
</dbReference>
<dbReference type="OrthoDB" id="9768004at2"/>
<dbReference type="InterPro" id="IPR051043">
    <property type="entry name" value="Sulfatase_Mod_Factor_Kinase"/>
</dbReference>
<dbReference type="AlphaFoldDB" id="A0A4R6XS39"/>
<comment type="caution">
    <text evidence="2">The sequence shown here is derived from an EMBL/GenBank/DDBJ whole genome shotgun (WGS) entry which is preliminary data.</text>
</comment>
<accession>A0A4R6XS39</accession>
<dbReference type="PANTHER" id="PTHR23150:SF35">
    <property type="entry name" value="BLL6746 PROTEIN"/>
    <property type="match status" value="1"/>
</dbReference>
<dbReference type="RefSeq" id="WP_099019209.1">
    <property type="nucleotide sequence ID" value="NZ_NIHB01000002.1"/>
</dbReference>
<dbReference type="SUPFAM" id="SSF56436">
    <property type="entry name" value="C-type lectin-like"/>
    <property type="match status" value="1"/>
</dbReference>
<reference evidence="2 3" key="1">
    <citation type="submission" date="2019-03" db="EMBL/GenBank/DDBJ databases">
        <title>Genomic Encyclopedia of Type Strains, Phase IV (KMG-IV): sequencing the most valuable type-strain genomes for metagenomic binning, comparative biology and taxonomic classification.</title>
        <authorList>
            <person name="Goeker M."/>
        </authorList>
    </citation>
    <scope>NUCLEOTIDE SEQUENCE [LARGE SCALE GENOMIC DNA]</scope>
    <source>
        <strain evidence="2 3">DSM 25488</strain>
    </source>
</reference>
<dbReference type="Pfam" id="PF03781">
    <property type="entry name" value="FGE-sulfatase"/>
    <property type="match status" value="1"/>
</dbReference>
<evidence type="ECO:0000313" key="3">
    <source>
        <dbReference type="Proteomes" id="UP000295724"/>
    </source>
</evidence>
<dbReference type="InterPro" id="IPR016187">
    <property type="entry name" value="CTDL_fold"/>
</dbReference>
<proteinExistence type="predicted"/>
<evidence type="ECO:0000259" key="1">
    <source>
        <dbReference type="Pfam" id="PF03781"/>
    </source>
</evidence>
<gene>
    <name evidence="2" type="ORF">C8D91_1067</name>
</gene>
<sequence>MPVISIKETAMLILGFGLVYSLYYLRTHDAIFEAPVPLVSSNAAENLNTAIAIQPEAKVLPQAVREEVQIPDWLSNKSDFDLSNLTIDDLLALAKISHEQDHDFFPENQNTLVYLLKAKELGIDPAEIDELLTTIHASLYDQAEQAIRNYDAKTLTALTARLKSIDSQDPKIQPYTDQISLIYTLERMRDEIEMHIRDGRLYEDDQNDAIHTLMVAQELDAGFQPLIELKTALIETVSQMALRSAQELDFPIADTYIDILNEIDPSDTVTIETISNIQNQKQNRFAYLDQQFYTAINNLNLKRAQDMIDELSELEIASSQISGYQALYNKTKTYGPYDVGSKFNDLLSNGSNGPTMVVIPLGNFYMGSQTGPKHQRPRHLVDIKYGFAVSQTEITVGQFKQFIENTGYQTTAEKNNRAKIYDERTGRFKEKFNINWRHNYIGKNADKNLPVIHVSWEDARAYSAWLNASSKEGYRLLTESEFEYILGASSETTYPWGNEQPTQVWGNFSGAKDKFKKSRIRWREGFADYEDGYWGPAPVGSFIQSLLGLNDLSGNVMEWVEDCWHDSYTRAPNDGSEWVNRGCESRVIRGGNWASAIDEYEIHHRVKAASTLTDPRLGFRVAKTLAF</sequence>
<protein>
    <submittedName>
        <fullName evidence="2">Formylglycine-generating enzyme required for sulfatase activity</fullName>
    </submittedName>
</protein>
<keyword evidence="3" id="KW-1185">Reference proteome</keyword>